<organism evidence="1 2">
    <name type="scientific">Candidatus Roizmanbacteria bacterium RIFCSPLOWO2_01_FULL_37_12</name>
    <dbReference type="NCBI Taxonomy" id="1802056"/>
    <lineage>
        <taxon>Bacteria</taxon>
        <taxon>Candidatus Roizmaniibacteriota</taxon>
    </lineage>
</organism>
<evidence type="ECO:0000313" key="2">
    <source>
        <dbReference type="Proteomes" id="UP000177698"/>
    </source>
</evidence>
<protein>
    <recommendedName>
        <fullName evidence="3">SIR2-like domain-containing protein</fullName>
    </recommendedName>
</protein>
<evidence type="ECO:0000313" key="1">
    <source>
        <dbReference type="EMBL" id="OGK40105.1"/>
    </source>
</evidence>
<comment type="caution">
    <text evidence="1">The sequence shown here is derived from an EMBL/GenBank/DDBJ whole genome shotgun (WGS) entry which is preliminary data.</text>
</comment>
<dbReference type="EMBL" id="MGAG01000029">
    <property type="protein sequence ID" value="OGK40105.1"/>
    <property type="molecule type" value="Genomic_DNA"/>
</dbReference>
<sequence length="140" mass="16291">MYKSDSIEFASHRIIEPDDRNLYKIDNILREFEDQYFYPLIFLPLIIKNYDFVSGFSSEIIQRAKQFFQQATEIYLIGYGAKDDIILDLLKEIQQPEVKLHIANTTNSSAALMKSLLNKFSLLEQGSINDKGFSNFVSEY</sequence>
<accession>A0A1F7I9R2</accession>
<reference evidence="1 2" key="1">
    <citation type="journal article" date="2016" name="Nat. Commun.">
        <title>Thousands of microbial genomes shed light on interconnected biogeochemical processes in an aquifer system.</title>
        <authorList>
            <person name="Anantharaman K."/>
            <person name="Brown C.T."/>
            <person name="Hug L.A."/>
            <person name="Sharon I."/>
            <person name="Castelle C.J."/>
            <person name="Probst A.J."/>
            <person name="Thomas B.C."/>
            <person name="Singh A."/>
            <person name="Wilkins M.J."/>
            <person name="Karaoz U."/>
            <person name="Brodie E.L."/>
            <person name="Williams K.H."/>
            <person name="Hubbard S.S."/>
            <person name="Banfield J.F."/>
        </authorList>
    </citation>
    <scope>NUCLEOTIDE SEQUENCE [LARGE SCALE GENOMIC DNA]</scope>
</reference>
<dbReference type="Proteomes" id="UP000177698">
    <property type="component" value="Unassembled WGS sequence"/>
</dbReference>
<evidence type="ECO:0008006" key="3">
    <source>
        <dbReference type="Google" id="ProtNLM"/>
    </source>
</evidence>
<name>A0A1F7I9R2_9BACT</name>
<dbReference type="AlphaFoldDB" id="A0A1F7I9R2"/>
<gene>
    <name evidence="1" type="ORF">A2954_00490</name>
</gene>
<proteinExistence type="predicted"/>